<dbReference type="OrthoDB" id="329835at2759"/>
<dbReference type="Proteomes" id="UP000663829">
    <property type="component" value="Unassembled WGS sequence"/>
</dbReference>
<name>A0A815BG56_9BILA</name>
<comment type="caution">
    <text evidence="1">The sequence shown here is derived from an EMBL/GenBank/DDBJ whole genome shotgun (WGS) entry which is preliminary data.</text>
</comment>
<evidence type="ECO:0000313" key="3">
    <source>
        <dbReference type="Proteomes" id="UP000663829"/>
    </source>
</evidence>
<dbReference type="EMBL" id="CAJNOQ010011119">
    <property type="protein sequence ID" value="CAF1269050.1"/>
    <property type="molecule type" value="Genomic_DNA"/>
</dbReference>
<dbReference type="AlphaFoldDB" id="A0A815BG56"/>
<accession>A0A815BG56</accession>
<dbReference type="EMBL" id="CAJOBC010022397">
    <property type="protein sequence ID" value="CAF4055312.1"/>
    <property type="molecule type" value="Genomic_DNA"/>
</dbReference>
<protein>
    <submittedName>
        <fullName evidence="1">Uncharacterized protein</fullName>
    </submittedName>
</protein>
<dbReference type="Gene3D" id="3.90.180.10">
    <property type="entry name" value="Medium-chain alcohol dehydrogenases, catalytic domain"/>
    <property type="match status" value="1"/>
</dbReference>
<dbReference type="Proteomes" id="UP000681722">
    <property type="component" value="Unassembled WGS sequence"/>
</dbReference>
<organism evidence="1 3">
    <name type="scientific">Didymodactylos carnosus</name>
    <dbReference type="NCBI Taxonomy" id="1234261"/>
    <lineage>
        <taxon>Eukaryota</taxon>
        <taxon>Metazoa</taxon>
        <taxon>Spiralia</taxon>
        <taxon>Gnathifera</taxon>
        <taxon>Rotifera</taxon>
        <taxon>Eurotatoria</taxon>
        <taxon>Bdelloidea</taxon>
        <taxon>Philodinida</taxon>
        <taxon>Philodinidae</taxon>
        <taxon>Didymodactylos</taxon>
    </lineage>
</organism>
<reference evidence="1" key="1">
    <citation type="submission" date="2021-02" db="EMBL/GenBank/DDBJ databases">
        <authorList>
            <person name="Nowell W R."/>
        </authorList>
    </citation>
    <scope>NUCLEOTIDE SEQUENCE</scope>
</reference>
<evidence type="ECO:0000313" key="1">
    <source>
        <dbReference type="EMBL" id="CAF1269050.1"/>
    </source>
</evidence>
<gene>
    <name evidence="1" type="ORF">GPM918_LOCUS26987</name>
    <name evidence="2" type="ORF">SRO942_LOCUS27241</name>
</gene>
<keyword evidence="3" id="KW-1185">Reference proteome</keyword>
<proteinExistence type="predicted"/>
<sequence length="106" mass="12563">MVFLFRPNRESRIAFFLAKLPIKRIVHPNIDKDRFHLQIAKSRLISDLKWMISTTDKEEILSPTDVQIKIHSVGLNFRNVLKVRGLFPHIEEFGIEYHEQHANTRD</sequence>
<evidence type="ECO:0000313" key="2">
    <source>
        <dbReference type="EMBL" id="CAF4055312.1"/>
    </source>
</evidence>